<comment type="caution">
    <text evidence="1">The sequence shown here is derived from an EMBL/GenBank/DDBJ whole genome shotgun (WGS) entry which is preliminary data.</text>
</comment>
<reference evidence="1 2" key="1">
    <citation type="submission" date="2015-01" db="EMBL/GenBank/DDBJ databases">
        <title>Evolution of Trichinella species and genotypes.</title>
        <authorList>
            <person name="Korhonen P.K."/>
            <person name="Edoardo P."/>
            <person name="Giuseppe L.R."/>
            <person name="Gasser R.B."/>
        </authorList>
    </citation>
    <scope>NUCLEOTIDE SEQUENCE [LARGE SCALE GENOMIC DNA]</scope>
    <source>
        <strain evidence="1">ISS470</strain>
    </source>
</reference>
<keyword evidence="2" id="KW-1185">Reference proteome</keyword>
<evidence type="ECO:0000313" key="1">
    <source>
        <dbReference type="EMBL" id="KRY63710.1"/>
    </source>
</evidence>
<dbReference type="AlphaFoldDB" id="A0A0V1DQ80"/>
<protein>
    <submittedName>
        <fullName evidence="1">Uncharacterized protein</fullName>
    </submittedName>
</protein>
<dbReference type="EMBL" id="JYDT01002072">
    <property type="protein sequence ID" value="KRY63710.1"/>
    <property type="molecule type" value="Genomic_DNA"/>
</dbReference>
<sequence>MALQCGANSGSSRSNHSVLAFTAFNNCVSWVLATGQTSWFYLYGATIVRYQFPS</sequence>
<accession>A0A0V1DQ80</accession>
<gene>
    <name evidence="1" type="ORF">T4D_14778</name>
</gene>
<evidence type="ECO:0000313" key="2">
    <source>
        <dbReference type="Proteomes" id="UP000054995"/>
    </source>
</evidence>
<proteinExistence type="predicted"/>
<dbReference type="Proteomes" id="UP000054995">
    <property type="component" value="Unassembled WGS sequence"/>
</dbReference>
<name>A0A0V1DQ80_TRIPS</name>
<organism evidence="1 2">
    <name type="scientific">Trichinella pseudospiralis</name>
    <name type="common">Parasitic roundworm</name>
    <dbReference type="NCBI Taxonomy" id="6337"/>
    <lineage>
        <taxon>Eukaryota</taxon>
        <taxon>Metazoa</taxon>
        <taxon>Ecdysozoa</taxon>
        <taxon>Nematoda</taxon>
        <taxon>Enoplea</taxon>
        <taxon>Dorylaimia</taxon>
        <taxon>Trichinellida</taxon>
        <taxon>Trichinellidae</taxon>
        <taxon>Trichinella</taxon>
    </lineage>
</organism>